<dbReference type="EMBL" id="CM042054">
    <property type="protein sequence ID" value="KAI3707700.1"/>
    <property type="molecule type" value="Genomic_DNA"/>
</dbReference>
<name>A0ACB9ADI5_ARCLA</name>
<keyword evidence="2" id="KW-1185">Reference proteome</keyword>
<proteinExistence type="predicted"/>
<sequence>MRLTPPLTVVVAKATLVEELLVDSETLGASSRLEEKRSEIRPSCATSVEDLVSINLLHSMEKRNQNVFQIYRIELIKCLNTLYFGGFCPASFLKQS</sequence>
<protein>
    <submittedName>
        <fullName evidence="1">Uncharacterized protein</fullName>
    </submittedName>
</protein>
<organism evidence="1 2">
    <name type="scientific">Arctium lappa</name>
    <name type="common">Greater burdock</name>
    <name type="synonym">Lappa major</name>
    <dbReference type="NCBI Taxonomy" id="4217"/>
    <lineage>
        <taxon>Eukaryota</taxon>
        <taxon>Viridiplantae</taxon>
        <taxon>Streptophyta</taxon>
        <taxon>Embryophyta</taxon>
        <taxon>Tracheophyta</taxon>
        <taxon>Spermatophyta</taxon>
        <taxon>Magnoliopsida</taxon>
        <taxon>eudicotyledons</taxon>
        <taxon>Gunneridae</taxon>
        <taxon>Pentapetalae</taxon>
        <taxon>asterids</taxon>
        <taxon>campanulids</taxon>
        <taxon>Asterales</taxon>
        <taxon>Asteraceae</taxon>
        <taxon>Carduoideae</taxon>
        <taxon>Cardueae</taxon>
        <taxon>Arctiinae</taxon>
        <taxon>Arctium</taxon>
    </lineage>
</organism>
<evidence type="ECO:0000313" key="2">
    <source>
        <dbReference type="Proteomes" id="UP001055879"/>
    </source>
</evidence>
<dbReference type="Proteomes" id="UP001055879">
    <property type="component" value="Linkage Group LG08"/>
</dbReference>
<comment type="caution">
    <text evidence="1">The sequence shown here is derived from an EMBL/GenBank/DDBJ whole genome shotgun (WGS) entry which is preliminary data.</text>
</comment>
<evidence type="ECO:0000313" key="1">
    <source>
        <dbReference type="EMBL" id="KAI3707700.1"/>
    </source>
</evidence>
<reference evidence="1 2" key="2">
    <citation type="journal article" date="2022" name="Mol. Ecol. Resour.">
        <title>The genomes of chicory, endive, great burdock and yacon provide insights into Asteraceae paleo-polyploidization history and plant inulin production.</title>
        <authorList>
            <person name="Fan W."/>
            <person name="Wang S."/>
            <person name="Wang H."/>
            <person name="Wang A."/>
            <person name="Jiang F."/>
            <person name="Liu H."/>
            <person name="Zhao H."/>
            <person name="Xu D."/>
            <person name="Zhang Y."/>
        </authorList>
    </citation>
    <scope>NUCLEOTIDE SEQUENCE [LARGE SCALE GENOMIC DNA]</scope>
    <source>
        <strain evidence="2">cv. Niubang</strain>
    </source>
</reference>
<gene>
    <name evidence="1" type="ORF">L6452_26329</name>
</gene>
<reference evidence="2" key="1">
    <citation type="journal article" date="2022" name="Mol. Ecol. Resour.">
        <title>The genomes of chicory, endive, great burdock and yacon provide insights into Asteraceae palaeo-polyploidization history and plant inulin production.</title>
        <authorList>
            <person name="Fan W."/>
            <person name="Wang S."/>
            <person name="Wang H."/>
            <person name="Wang A."/>
            <person name="Jiang F."/>
            <person name="Liu H."/>
            <person name="Zhao H."/>
            <person name="Xu D."/>
            <person name="Zhang Y."/>
        </authorList>
    </citation>
    <scope>NUCLEOTIDE SEQUENCE [LARGE SCALE GENOMIC DNA]</scope>
    <source>
        <strain evidence="2">cv. Niubang</strain>
    </source>
</reference>
<accession>A0ACB9ADI5</accession>